<dbReference type="InterPro" id="IPR008927">
    <property type="entry name" value="6-PGluconate_DH-like_C_sf"/>
</dbReference>
<feature type="domain" description="Ketopantoate reductase C-terminal" evidence="5">
    <location>
        <begin position="263"/>
        <end position="389"/>
    </location>
</feature>
<evidence type="ECO:0000313" key="6">
    <source>
        <dbReference type="EMBL" id="KAJ4386743.1"/>
    </source>
</evidence>
<dbReference type="Pfam" id="PF02558">
    <property type="entry name" value="ApbA"/>
    <property type="match status" value="1"/>
</dbReference>
<gene>
    <name evidence="6" type="ORF">N0V93_009641</name>
</gene>
<dbReference type="InterPro" id="IPR050838">
    <property type="entry name" value="Ketopantoate_reductase"/>
</dbReference>
<dbReference type="GO" id="GO:0005739">
    <property type="term" value="C:mitochondrion"/>
    <property type="evidence" value="ECO:0007669"/>
    <property type="project" value="TreeGrafter"/>
</dbReference>
<dbReference type="SUPFAM" id="SSF48179">
    <property type="entry name" value="6-phosphogluconate dehydrogenase C-terminal domain-like"/>
    <property type="match status" value="1"/>
</dbReference>
<dbReference type="OrthoDB" id="73846at2759"/>
<dbReference type="PANTHER" id="PTHR43765">
    <property type="entry name" value="2-DEHYDROPANTOATE 2-REDUCTASE-RELATED"/>
    <property type="match status" value="1"/>
</dbReference>
<dbReference type="InterPro" id="IPR013332">
    <property type="entry name" value="KPR_N"/>
</dbReference>
<evidence type="ECO:0000313" key="7">
    <source>
        <dbReference type="Proteomes" id="UP001140453"/>
    </source>
</evidence>
<dbReference type="EMBL" id="JAPEVB010000006">
    <property type="protein sequence ID" value="KAJ4386743.1"/>
    <property type="molecule type" value="Genomic_DNA"/>
</dbReference>
<dbReference type="SUPFAM" id="SSF51735">
    <property type="entry name" value="NAD(P)-binding Rossmann-fold domains"/>
    <property type="match status" value="1"/>
</dbReference>
<evidence type="ECO:0000259" key="5">
    <source>
        <dbReference type="Pfam" id="PF08546"/>
    </source>
</evidence>
<keyword evidence="7" id="KW-1185">Reference proteome</keyword>
<feature type="domain" description="Ketopantoate reductase N-terminal" evidence="4">
    <location>
        <begin position="62"/>
        <end position="211"/>
    </location>
</feature>
<dbReference type="PANTHER" id="PTHR43765:SF2">
    <property type="entry name" value="2-DEHYDROPANTOATE 2-REDUCTASE"/>
    <property type="match status" value="1"/>
</dbReference>
<reference evidence="6" key="1">
    <citation type="submission" date="2022-10" db="EMBL/GenBank/DDBJ databases">
        <title>Tapping the CABI collections for fungal endophytes: first genome assemblies for Collariella, Neodidymelliopsis, Ascochyta clinopodiicola, Didymella pomorum, Didymosphaeria variabile, Neocosmospora piperis and Neocucurbitaria cava.</title>
        <authorList>
            <person name="Hill R."/>
        </authorList>
    </citation>
    <scope>NUCLEOTIDE SEQUENCE</scope>
    <source>
        <strain evidence="6">IMI 355082</strain>
    </source>
</reference>
<name>A0A9W9CTV2_9PEZI</name>
<dbReference type="InterPro" id="IPR013752">
    <property type="entry name" value="KPA_reductase"/>
</dbReference>
<protein>
    <recommendedName>
        <fullName evidence="8">2-dehydropantoate 2-reductase</fullName>
    </recommendedName>
</protein>
<keyword evidence="2" id="KW-0521">NADP</keyword>
<dbReference type="AlphaFoldDB" id="A0A9W9CTV2"/>
<proteinExistence type="inferred from homology"/>
<comment type="similarity">
    <text evidence="1">Belongs to the ketopantoate reductase family.</text>
</comment>
<dbReference type="Gene3D" id="1.10.1040.10">
    <property type="entry name" value="N-(1-d-carboxylethyl)-l-norvaline Dehydrogenase, domain 2"/>
    <property type="match status" value="1"/>
</dbReference>
<evidence type="ECO:0000256" key="3">
    <source>
        <dbReference type="ARBA" id="ARBA00023002"/>
    </source>
</evidence>
<sequence length="421" mass="47758">MFDDVEKDDSYEPGAPAGRLVVPVGTAYSTSERKRSRAIEEPEEDMGGKTVHVLGFDPKAYFIAHCLAGYEYLNPVKLLIHKRAIWNTWEREGKRLLLLQGVNRILHDRAEAEWIGTGYMARSNEHIEQLVVTVPCHQTRQAIENIKHRIDHRTTICLVQDGLGVVEELNATLFVDPTTRPTYIVGHSTAYIGHYKPTFFAAMLRNPGKLYLTPMERGVGLPFFSYHPPIERRVHGVKFLRTLVGTHGLGAGGFSLENYLVKKLPEMVFQSIIEPMAIALDTTYDQVLRNQHAILLADELLEELFNVIWAMPELNNSYKLVKFCGMEALRKHTVNRLANKGNSQSQYLAHVRAGRMVDIDYLNGYFVKRGQELGIKTSRNEMMLEIVKARVESRKKQLRGLVPFEGLSTMPVPGPGNQYDE</sequence>
<evidence type="ECO:0000259" key="4">
    <source>
        <dbReference type="Pfam" id="PF02558"/>
    </source>
</evidence>
<evidence type="ECO:0000256" key="1">
    <source>
        <dbReference type="ARBA" id="ARBA00007870"/>
    </source>
</evidence>
<keyword evidence="3" id="KW-0560">Oxidoreductase</keyword>
<dbReference type="Gene3D" id="3.40.50.720">
    <property type="entry name" value="NAD(P)-binding Rossmann-like Domain"/>
    <property type="match status" value="1"/>
</dbReference>
<evidence type="ECO:0008006" key="8">
    <source>
        <dbReference type="Google" id="ProtNLM"/>
    </source>
</evidence>
<dbReference type="Pfam" id="PF08546">
    <property type="entry name" value="ApbA_C"/>
    <property type="match status" value="1"/>
</dbReference>
<dbReference type="InterPro" id="IPR013328">
    <property type="entry name" value="6PGD_dom2"/>
</dbReference>
<evidence type="ECO:0000256" key="2">
    <source>
        <dbReference type="ARBA" id="ARBA00022857"/>
    </source>
</evidence>
<dbReference type="InterPro" id="IPR036291">
    <property type="entry name" value="NAD(P)-bd_dom_sf"/>
</dbReference>
<accession>A0A9W9CTV2</accession>
<dbReference type="Proteomes" id="UP001140453">
    <property type="component" value="Unassembled WGS sequence"/>
</dbReference>
<dbReference type="GO" id="GO:0008677">
    <property type="term" value="F:2-dehydropantoate 2-reductase activity"/>
    <property type="evidence" value="ECO:0007669"/>
    <property type="project" value="TreeGrafter"/>
</dbReference>
<comment type="caution">
    <text evidence="6">The sequence shown here is derived from an EMBL/GenBank/DDBJ whole genome shotgun (WGS) entry which is preliminary data.</text>
</comment>
<dbReference type="GO" id="GO:0050661">
    <property type="term" value="F:NADP binding"/>
    <property type="evidence" value="ECO:0007669"/>
    <property type="project" value="TreeGrafter"/>
</dbReference>
<organism evidence="6 7">
    <name type="scientific">Gnomoniopsis smithogilvyi</name>
    <dbReference type="NCBI Taxonomy" id="1191159"/>
    <lineage>
        <taxon>Eukaryota</taxon>
        <taxon>Fungi</taxon>
        <taxon>Dikarya</taxon>
        <taxon>Ascomycota</taxon>
        <taxon>Pezizomycotina</taxon>
        <taxon>Sordariomycetes</taxon>
        <taxon>Sordariomycetidae</taxon>
        <taxon>Diaporthales</taxon>
        <taxon>Gnomoniaceae</taxon>
        <taxon>Gnomoniopsis</taxon>
    </lineage>
</organism>